<dbReference type="EMBL" id="QYBB01000044">
    <property type="protein sequence ID" value="RYC29662.1"/>
    <property type="molecule type" value="Genomic_DNA"/>
</dbReference>
<reference evidence="1 2" key="1">
    <citation type="submission" date="2018-12" db="EMBL/GenBank/DDBJ databases">
        <authorList>
            <person name="Grouzdev D.S."/>
            <person name="Krutkina M.S."/>
        </authorList>
    </citation>
    <scope>NUCLEOTIDE SEQUENCE [LARGE SCALE GENOMIC DNA]</scope>
    <source>
        <strain evidence="1 2">RmlP026</strain>
    </source>
</reference>
<dbReference type="OrthoDB" id="8446682at2"/>
<accession>A0A4Q2U064</accession>
<gene>
    <name evidence="1" type="ORF">D3273_22895</name>
</gene>
<dbReference type="AlphaFoldDB" id="A0A4Q2U064"/>
<organism evidence="1 2">
    <name type="scientific">Lichenibacterium minor</name>
    <dbReference type="NCBI Taxonomy" id="2316528"/>
    <lineage>
        <taxon>Bacteria</taxon>
        <taxon>Pseudomonadati</taxon>
        <taxon>Pseudomonadota</taxon>
        <taxon>Alphaproteobacteria</taxon>
        <taxon>Hyphomicrobiales</taxon>
        <taxon>Lichenihabitantaceae</taxon>
        <taxon>Lichenibacterium</taxon>
    </lineage>
</organism>
<evidence type="ECO:0000313" key="2">
    <source>
        <dbReference type="Proteomes" id="UP000290759"/>
    </source>
</evidence>
<reference evidence="1 2" key="2">
    <citation type="submission" date="2019-02" db="EMBL/GenBank/DDBJ databases">
        <title>'Lichenibacterium ramalinii' gen. nov. sp. nov., 'Lichenibacterium minor' gen. nov. sp. nov.</title>
        <authorList>
            <person name="Pankratov T."/>
        </authorList>
    </citation>
    <scope>NUCLEOTIDE SEQUENCE [LARGE SCALE GENOMIC DNA]</scope>
    <source>
        <strain evidence="1 2">RmlP026</strain>
    </source>
</reference>
<protein>
    <submittedName>
        <fullName evidence="1">Uncharacterized protein</fullName>
    </submittedName>
</protein>
<sequence>MNSWHVATAAEAISAAQFARFGLDVSMQYGANQPEYDLIVARGEAMLKVSVKGSQDGSWGLTQSQLSRIGGARYHDAADLWLARHKPRTALCLVQFKGVAEDALPRVYLAWPAEIAERLKAASGGRGDTILHEDYQRGPKAAGAGTRETLPDAWRLTRLRVDELLSWPVTSS</sequence>
<dbReference type="InterPro" id="IPR011856">
    <property type="entry name" value="tRNA_endonuc-like_dom_sf"/>
</dbReference>
<proteinExistence type="predicted"/>
<name>A0A4Q2U064_9HYPH</name>
<keyword evidence="2" id="KW-1185">Reference proteome</keyword>
<dbReference type="GO" id="GO:0003676">
    <property type="term" value="F:nucleic acid binding"/>
    <property type="evidence" value="ECO:0007669"/>
    <property type="project" value="InterPro"/>
</dbReference>
<dbReference type="RefSeq" id="WP_129229218.1">
    <property type="nucleotide sequence ID" value="NZ_QYBB01000044.1"/>
</dbReference>
<dbReference type="Proteomes" id="UP000290759">
    <property type="component" value="Unassembled WGS sequence"/>
</dbReference>
<dbReference type="Gene3D" id="3.40.1350.10">
    <property type="match status" value="1"/>
</dbReference>
<comment type="caution">
    <text evidence="1">The sequence shown here is derived from an EMBL/GenBank/DDBJ whole genome shotgun (WGS) entry which is preliminary data.</text>
</comment>
<evidence type="ECO:0000313" key="1">
    <source>
        <dbReference type="EMBL" id="RYC29662.1"/>
    </source>
</evidence>